<dbReference type="GO" id="GO:0015833">
    <property type="term" value="P:peptide transport"/>
    <property type="evidence" value="ECO:0007669"/>
    <property type="project" value="TreeGrafter"/>
</dbReference>
<dbReference type="Pfam" id="PF00496">
    <property type="entry name" value="SBP_bac_5"/>
    <property type="match status" value="1"/>
</dbReference>
<dbReference type="GO" id="GO:0043190">
    <property type="term" value="C:ATP-binding cassette (ABC) transporter complex"/>
    <property type="evidence" value="ECO:0007669"/>
    <property type="project" value="InterPro"/>
</dbReference>
<dbReference type="RefSeq" id="WP_073614746.1">
    <property type="nucleotide sequence ID" value="NZ_FRFE01000017.1"/>
</dbReference>
<evidence type="ECO:0000256" key="1">
    <source>
        <dbReference type="ARBA" id="ARBA00022729"/>
    </source>
</evidence>
<dbReference type="PANTHER" id="PTHR30290:SF64">
    <property type="entry name" value="ABC TRANSPORTER PERIPLASMIC BINDING PROTEIN"/>
    <property type="match status" value="1"/>
</dbReference>
<keyword evidence="1" id="KW-0732">Signal</keyword>
<dbReference type="GO" id="GO:0030288">
    <property type="term" value="C:outer membrane-bounded periplasmic space"/>
    <property type="evidence" value="ECO:0007669"/>
    <property type="project" value="TreeGrafter"/>
</dbReference>
<dbReference type="GO" id="GO:0042884">
    <property type="term" value="P:microcin transport"/>
    <property type="evidence" value="ECO:0007669"/>
    <property type="project" value="TreeGrafter"/>
</dbReference>
<dbReference type="GO" id="GO:1904680">
    <property type="term" value="F:peptide transmembrane transporter activity"/>
    <property type="evidence" value="ECO:0007669"/>
    <property type="project" value="TreeGrafter"/>
</dbReference>
<reference evidence="3 4" key="1">
    <citation type="submission" date="2016-12" db="EMBL/GenBank/DDBJ databases">
        <authorList>
            <person name="Song W.-J."/>
            <person name="Kurnit D.M."/>
        </authorList>
    </citation>
    <scope>NUCLEOTIDE SEQUENCE [LARGE SCALE GENOMIC DNA]</scope>
    <source>
        <strain evidence="3 4">DSM 18488</strain>
    </source>
</reference>
<dbReference type="InterPro" id="IPR030678">
    <property type="entry name" value="Peptide/Ni-bd"/>
</dbReference>
<dbReference type="AlphaFoldDB" id="A0A1M7YCA1"/>
<evidence type="ECO:0000259" key="2">
    <source>
        <dbReference type="Pfam" id="PF00496"/>
    </source>
</evidence>
<dbReference type="SUPFAM" id="SSF53850">
    <property type="entry name" value="Periplasmic binding protein-like II"/>
    <property type="match status" value="1"/>
</dbReference>
<proteinExistence type="predicted"/>
<dbReference type="Gene3D" id="3.40.190.10">
    <property type="entry name" value="Periplasmic binding protein-like II"/>
    <property type="match status" value="1"/>
</dbReference>
<dbReference type="OrthoDB" id="9772924at2"/>
<organism evidence="3 4">
    <name type="scientific">Desulfopila aestuarii DSM 18488</name>
    <dbReference type="NCBI Taxonomy" id="1121416"/>
    <lineage>
        <taxon>Bacteria</taxon>
        <taxon>Pseudomonadati</taxon>
        <taxon>Thermodesulfobacteriota</taxon>
        <taxon>Desulfobulbia</taxon>
        <taxon>Desulfobulbales</taxon>
        <taxon>Desulfocapsaceae</taxon>
        <taxon>Desulfopila</taxon>
    </lineage>
</organism>
<dbReference type="Proteomes" id="UP000184603">
    <property type="component" value="Unassembled WGS sequence"/>
</dbReference>
<evidence type="ECO:0000313" key="4">
    <source>
        <dbReference type="Proteomes" id="UP000184603"/>
    </source>
</evidence>
<dbReference type="PANTHER" id="PTHR30290">
    <property type="entry name" value="PERIPLASMIC BINDING COMPONENT OF ABC TRANSPORTER"/>
    <property type="match status" value="1"/>
</dbReference>
<evidence type="ECO:0000313" key="3">
    <source>
        <dbReference type="EMBL" id="SHO50138.1"/>
    </source>
</evidence>
<sequence>MRYLVAISSVLICIAMGVPSPSWGAHGLSMNGALKYPADFQQFSYSSPLAKVGGKLVLHDIGGFDKMNPFTLKGQEPYGLETFVFDPLAVASLDEPFSEYGLIAKDIAVAEDKMSMTFTLHPDARFSDGTPVTVEDVAYSLATLKGPTVHPFYPYYYRDISGSEIVDATRIRFLFSKANRELPMIACQIPIFSKNSFPGDAGEAEFLTPPIGSGPYVVDKVEQGRAITYKRNPEYWARNHPTRKGMFNYDTITVKYYKDQVVAVEAFKAGEFDVLSVNIAKQWARDLEGPRFESKELVKKLFPHHNNAGMQGFLMNTRKPMFQDKKVRKAIGLALDFEWTNNALFYGQYTRSESFFSNSYLAATGLPEGLELEYLSTYKNELPPEVFTTPLKAPVTDGTAGLRKNLREAMALLKDAGYSIKDGVLVNKNGEPFAFEIILVNPSFERVMAAYVGNLEKLGMKVSYRTIDSTLYTERLKSFDFDMIVAAYGQSQSPGNEQRNFWHSEAADQPGSNNYAGIKSKAVDYLIDKIIYAGNQEELVAASRALDRVLWYGYYLVPNWYMSGHRIAYHNKFSMPEVLPDYYAPLQLIMTWWLK</sequence>
<protein>
    <submittedName>
        <fullName evidence="3">Microcin C transport system substrate-binding protein</fullName>
    </submittedName>
</protein>
<name>A0A1M7YCA1_9BACT</name>
<dbReference type="CDD" id="cd08497">
    <property type="entry name" value="MbnE-like"/>
    <property type="match status" value="1"/>
</dbReference>
<accession>A0A1M7YCA1</accession>
<dbReference type="STRING" id="1121416.SAMN02745220_03275"/>
<gene>
    <name evidence="3" type="ORF">SAMN02745220_03275</name>
</gene>
<dbReference type="InterPro" id="IPR039424">
    <property type="entry name" value="SBP_5"/>
</dbReference>
<dbReference type="PIRSF" id="PIRSF002741">
    <property type="entry name" value="MppA"/>
    <property type="match status" value="1"/>
</dbReference>
<dbReference type="InterPro" id="IPR000914">
    <property type="entry name" value="SBP_5_dom"/>
</dbReference>
<dbReference type="EMBL" id="FRFE01000017">
    <property type="protein sequence ID" value="SHO50138.1"/>
    <property type="molecule type" value="Genomic_DNA"/>
</dbReference>
<feature type="domain" description="Solute-binding protein family 5" evidence="2">
    <location>
        <begin position="102"/>
        <end position="503"/>
    </location>
</feature>
<dbReference type="Gene3D" id="3.10.105.10">
    <property type="entry name" value="Dipeptide-binding Protein, Domain 3"/>
    <property type="match status" value="1"/>
</dbReference>
<keyword evidence="4" id="KW-1185">Reference proteome</keyword>